<dbReference type="AlphaFoldDB" id="A0AAV1RUZ2"/>
<evidence type="ECO:0000259" key="10">
    <source>
        <dbReference type="PROSITE" id="PS50103"/>
    </source>
</evidence>
<dbReference type="InterPro" id="IPR056276">
    <property type="entry name" value="AtC3H46-like_PABC-like"/>
</dbReference>
<dbReference type="InterPro" id="IPR034365">
    <property type="entry name" value="AtC3H46-like_RRM"/>
</dbReference>
<keyword evidence="3 7" id="KW-0862">Zinc</keyword>
<keyword evidence="2 7" id="KW-0863">Zinc-finger</keyword>
<dbReference type="InterPro" id="IPR036855">
    <property type="entry name" value="Znf_CCCH_sf"/>
</dbReference>
<dbReference type="InterPro" id="IPR035979">
    <property type="entry name" value="RBD_domain_sf"/>
</dbReference>
<evidence type="ECO:0000256" key="7">
    <source>
        <dbReference type="PROSITE-ProRule" id="PRU00723"/>
    </source>
</evidence>
<protein>
    <recommendedName>
        <fullName evidence="13">Zinc finger CCCH domain-containing protein 53-like</fullName>
    </recommendedName>
</protein>
<keyword evidence="1 7" id="KW-0479">Metal-binding</keyword>
<dbReference type="PROSITE" id="PS50103">
    <property type="entry name" value="ZF_C3H1"/>
    <property type="match status" value="1"/>
</dbReference>
<dbReference type="SMART" id="SM00360">
    <property type="entry name" value="RRM"/>
    <property type="match status" value="1"/>
</dbReference>
<dbReference type="CDD" id="cd12458">
    <property type="entry name" value="RRM_AtC3H46_like"/>
    <property type="match status" value="1"/>
</dbReference>
<dbReference type="SUPFAM" id="SSF90229">
    <property type="entry name" value="CCCH zinc finger"/>
    <property type="match status" value="1"/>
</dbReference>
<evidence type="ECO:0000313" key="12">
    <source>
        <dbReference type="Proteomes" id="UP001314170"/>
    </source>
</evidence>
<evidence type="ECO:0000259" key="9">
    <source>
        <dbReference type="PROSITE" id="PS50102"/>
    </source>
</evidence>
<feature type="compositionally biased region" description="Basic and acidic residues" evidence="8">
    <location>
        <begin position="723"/>
        <end position="735"/>
    </location>
</feature>
<keyword evidence="4 6" id="KW-0694">RNA-binding</keyword>
<dbReference type="Gene3D" id="4.10.1000.10">
    <property type="entry name" value="Zinc finger, CCCH-type"/>
    <property type="match status" value="1"/>
</dbReference>
<evidence type="ECO:0000256" key="8">
    <source>
        <dbReference type="SAM" id="MobiDB-lite"/>
    </source>
</evidence>
<dbReference type="InterPro" id="IPR000571">
    <property type="entry name" value="Znf_CCCH"/>
</dbReference>
<evidence type="ECO:0000256" key="5">
    <source>
        <dbReference type="ARBA" id="ARBA00023125"/>
    </source>
</evidence>
<dbReference type="PROSITE" id="PS50102">
    <property type="entry name" value="RRM"/>
    <property type="match status" value="1"/>
</dbReference>
<dbReference type="Proteomes" id="UP001314170">
    <property type="component" value="Unassembled WGS sequence"/>
</dbReference>
<dbReference type="Gene3D" id="3.30.70.330">
    <property type="match status" value="1"/>
</dbReference>
<feature type="zinc finger region" description="C3H1-type" evidence="7">
    <location>
        <begin position="231"/>
        <end position="258"/>
    </location>
</feature>
<dbReference type="Pfam" id="PF00642">
    <property type="entry name" value="zf-CCCH"/>
    <property type="match status" value="1"/>
</dbReference>
<proteinExistence type="predicted"/>
<feature type="region of interest" description="Disordered" evidence="8">
    <location>
        <begin position="718"/>
        <end position="757"/>
    </location>
</feature>
<dbReference type="GO" id="GO:0003723">
    <property type="term" value="F:RNA binding"/>
    <property type="evidence" value="ECO:0007669"/>
    <property type="project" value="UniProtKB-UniRule"/>
</dbReference>
<dbReference type="FunFam" id="3.30.70.330:FF:000678">
    <property type="entry name" value="zinc finger CCCH domain-containing protein 53-like isoform X2"/>
    <property type="match status" value="1"/>
</dbReference>
<feature type="domain" description="RRM" evidence="9">
    <location>
        <begin position="363"/>
        <end position="439"/>
    </location>
</feature>
<evidence type="ECO:0000256" key="6">
    <source>
        <dbReference type="PROSITE-ProRule" id="PRU00176"/>
    </source>
</evidence>
<gene>
    <name evidence="11" type="ORF">DCAF_LOCUS14393</name>
</gene>
<feature type="region of interest" description="Disordered" evidence="8">
    <location>
        <begin position="440"/>
        <end position="464"/>
    </location>
</feature>
<dbReference type="InterPro" id="IPR000504">
    <property type="entry name" value="RRM_dom"/>
</dbReference>
<evidence type="ECO:0008006" key="13">
    <source>
        <dbReference type="Google" id="ProtNLM"/>
    </source>
</evidence>
<keyword evidence="5" id="KW-0238">DNA-binding</keyword>
<feature type="domain" description="C3H1-type" evidence="10">
    <location>
        <begin position="231"/>
        <end position="258"/>
    </location>
</feature>
<feature type="compositionally biased region" description="Polar residues" evidence="8">
    <location>
        <begin position="89"/>
        <end position="99"/>
    </location>
</feature>
<feature type="region of interest" description="Disordered" evidence="8">
    <location>
        <begin position="62"/>
        <end position="136"/>
    </location>
</feature>
<dbReference type="PANTHER" id="PTHR24009">
    <property type="entry name" value="RNA-BINDING (RRM/RBD/RNP MOTIFS)"/>
    <property type="match status" value="1"/>
</dbReference>
<feature type="compositionally biased region" description="Polar residues" evidence="8">
    <location>
        <begin position="580"/>
        <end position="600"/>
    </location>
</feature>
<evidence type="ECO:0000256" key="1">
    <source>
        <dbReference type="ARBA" id="ARBA00022723"/>
    </source>
</evidence>
<organism evidence="11 12">
    <name type="scientific">Dovyalis caffra</name>
    <dbReference type="NCBI Taxonomy" id="77055"/>
    <lineage>
        <taxon>Eukaryota</taxon>
        <taxon>Viridiplantae</taxon>
        <taxon>Streptophyta</taxon>
        <taxon>Embryophyta</taxon>
        <taxon>Tracheophyta</taxon>
        <taxon>Spermatophyta</taxon>
        <taxon>Magnoliopsida</taxon>
        <taxon>eudicotyledons</taxon>
        <taxon>Gunneridae</taxon>
        <taxon>Pentapetalae</taxon>
        <taxon>rosids</taxon>
        <taxon>fabids</taxon>
        <taxon>Malpighiales</taxon>
        <taxon>Salicaceae</taxon>
        <taxon>Flacourtieae</taxon>
        <taxon>Dovyalis</taxon>
    </lineage>
</organism>
<reference evidence="11 12" key="1">
    <citation type="submission" date="2024-01" db="EMBL/GenBank/DDBJ databases">
        <authorList>
            <person name="Waweru B."/>
        </authorList>
    </citation>
    <scope>NUCLEOTIDE SEQUENCE [LARGE SCALE GENOMIC DNA]</scope>
</reference>
<name>A0AAV1RUZ2_9ROSI</name>
<dbReference type="EMBL" id="CAWUPB010001157">
    <property type="protein sequence ID" value="CAK7339342.1"/>
    <property type="molecule type" value="Genomic_DNA"/>
</dbReference>
<dbReference type="GO" id="GO:0003677">
    <property type="term" value="F:DNA binding"/>
    <property type="evidence" value="ECO:0007669"/>
    <property type="project" value="UniProtKB-KW"/>
</dbReference>
<dbReference type="SMART" id="SM00356">
    <property type="entry name" value="ZnF_C3H1"/>
    <property type="match status" value="1"/>
</dbReference>
<keyword evidence="12" id="KW-1185">Reference proteome</keyword>
<dbReference type="SUPFAM" id="SSF54928">
    <property type="entry name" value="RNA-binding domain, RBD"/>
    <property type="match status" value="1"/>
</dbReference>
<dbReference type="InterPro" id="IPR012677">
    <property type="entry name" value="Nucleotide-bd_a/b_plait_sf"/>
</dbReference>
<feature type="compositionally biased region" description="Polar residues" evidence="8">
    <location>
        <begin position="525"/>
        <end position="546"/>
    </location>
</feature>
<sequence length="781" mass="85420">MDGYEATRIVFSRIQNLDPENASKIMGLLLIQDHGEKEMIRLAFGPEALVHSVILKARKELGLSSPSNPSTSPSSPSPLYSSNPIPISRQNSSSTTSRLGFNIPPSLTIPNPSSNNSSSWSDLPNPDDLISPNGSSLNPASVPFYANGVRGGGESDLMDEFQLQDQLSFLNDNSPNLGPKSSDLFYPQLDALSSPNGASDSMMFPSYWGGSVHRRSCSVSDVLGSEDPNSGFGWRPCLYFARGYCKNGSNCRFVHGGLGESDGVGVAVGSPNSNNKIDMMDQCHELLRSKSAQQQRLAAASQLMGGSAASFPYSPKNMNFLLQQQQNDSQRAAAAAALMMGEDMHKFGRSRLDRNDSVNPASRQIYLTFPADSTFREEDVSNYFSIYGPVQDVRIPYQQKRMFGFVTFLYPETVKIILAKGNPHFVCDARVLVKPYKEKGKVPDKKQQQQQVERGEFSPCGTPTGLDSRDPFDLQLGARMFYNTQDMLWRRKLEEQADLQQALELQGRRLMSLQLLDVKKHHNRALSTGSPVPSPTQSPNIFNQSLAFPPLHGNTEVPQENCSSPMPAISVTAPPEKQVPNATSGKEYTGSEENGSGKDSSQGEDIDLQEGLEHNLPDSPFASPTKGSGDYYSAFIHGVTDQAHEKDANIPTSSSANNNLVTSSLISPNSSLEMASFKSFNCQMPRFSSGHGAIGMKIEKCNQTKTHIKDHVEIETSPPLVGKEGRDKGARRDNITWDDDDAWLEPPARGSPKEYLGPNLVSMTTLSSNTDGPMGFKLHLR</sequence>
<evidence type="ECO:0000313" key="11">
    <source>
        <dbReference type="EMBL" id="CAK7339342.1"/>
    </source>
</evidence>
<evidence type="ECO:0000256" key="3">
    <source>
        <dbReference type="ARBA" id="ARBA00022833"/>
    </source>
</evidence>
<evidence type="ECO:0000256" key="4">
    <source>
        <dbReference type="ARBA" id="ARBA00022884"/>
    </source>
</evidence>
<dbReference type="Pfam" id="PF23182">
    <property type="entry name" value="PABC_AtC3H46"/>
    <property type="match status" value="1"/>
</dbReference>
<evidence type="ECO:0000256" key="2">
    <source>
        <dbReference type="ARBA" id="ARBA00022771"/>
    </source>
</evidence>
<feature type="region of interest" description="Disordered" evidence="8">
    <location>
        <begin position="525"/>
        <end position="604"/>
    </location>
</feature>
<dbReference type="PANTHER" id="PTHR24009:SF3">
    <property type="entry name" value="RNA-BINDING (RRM_RBD_RNP MOTIFS) FAMILY PROTEIN-RELATED"/>
    <property type="match status" value="1"/>
</dbReference>
<feature type="compositionally biased region" description="Low complexity" evidence="8">
    <location>
        <begin position="102"/>
        <end position="129"/>
    </location>
</feature>
<dbReference type="Pfam" id="PF00076">
    <property type="entry name" value="RRM_1"/>
    <property type="match status" value="1"/>
</dbReference>
<accession>A0AAV1RUZ2</accession>
<feature type="compositionally biased region" description="Low complexity" evidence="8">
    <location>
        <begin position="63"/>
        <end position="88"/>
    </location>
</feature>
<comment type="caution">
    <text evidence="11">The sequence shown here is derived from an EMBL/GenBank/DDBJ whole genome shotgun (WGS) entry which is preliminary data.</text>
</comment>
<dbReference type="GO" id="GO:0008270">
    <property type="term" value="F:zinc ion binding"/>
    <property type="evidence" value="ECO:0007669"/>
    <property type="project" value="UniProtKB-KW"/>
</dbReference>